<dbReference type="KEGG" id="acm:AciX9_1261"/>
<dbReference type="EMBL" id="CP002480">
    <property type="protein sequence ID" value="ADW68323.1"/>
    <property type="molecule type" value="Genomic_DNA"/>
</dbReference>
<evidence type="ECO:0000313" key="3">
    <source>
        <dbReference type="Proteomes" id="UP000000343"/>
    </source>
</evidence>
<evidence type="ECO:0000259" key="1">
    <source>
        <dbReference type="Pfam" id="PF14534"/>
    </source>
</evidence>
<proteinExistence type="predicted"/>
<reference evidence="3" key="1">
    <citation type="submission" date="2011-01" db="EMBL/GenBank/DDBJ databases">
        <title>Complete sequence of chromosome of Acidobacterium sp. MP5ACTX9.</title>
        <authorList>
            <consortium name="US DOE Joint Genome Institute"/>
            <person name="Lucas S."/>
            <person name="Copeland A."/>
            <person name="Lapidus A."/>
            <person name="Cheng J.-F."/>
            <person name="Goodwin L."/>
            <person name="Pitluck S."/>
            <person name="Teshima H."/>
            <person name="Detter J.C."/>
            <person name="Han C."/>
            <person name="Tapia R."/>
            <person name="Land M."/>
            <person name="Hauser L."/>
            <person name="Kyrpides N."/>
            <person name="Ivanova N."/>
            <person name="Ovchinnikova G."/>
            <person name="Pagani I."/>
            <person name="Rawat S.R."/>
            <person name="Mannisto M."/>
            <person name="Haggblom M.M."/>
            <person name="Woyke T."/>
        </authorList>
    </citation>
    <scope>NUCLEOTIDE SEQUENCE [LARGE SCALE GENOMIC DNA]</scope>
    <source>
        <strain evidence="3">MP5ACTX9</strain>
    </source>
</reference>
<dbReference type="InterPro" id="IPR032710">
    <property type="entry name" value="NTF2-like_dom_sf"/>
</dbReference>
<dbReference type="HOGENOM" id="CLU_129336_0_1_0"/>
<feature type="domain" description="DUF4440" evidence="1">
    <location>
        <begin position="10"/>
        <end position="124"/>
    </location>
</feature>
<protein>
    <recommendedName>
        <fullName evidence="1">DUF4440 domain-containing protein</fullName>
    </recommendedName>
</protein>
<dbReference type="InterPro" id="IPR011944">
    <property type="entry name" value="Steroid_delta5-4_isomerase"/>
</dbReference>
<dbReference type="eggNOG" id="COG3631">
    <property type="taxonomic scope" value="Bacteria"/>
</dbReference>
<dbReference type="InterPro" id="IPR027843">
    <property type="entry name" value="DUF4440"/>
</dbReference>
<sequence length="143" mass="16088">MLSAADKREIVAVVHGFEDAWAKRDMDAFRAMLTEDCDWVNIVGMHWHGREEVTEMHRVLLEGRYKGVNVHTLSHEESEIAPGVALVVQKSQLDDFTTPDGHLVKGLQNMGIMVLVKRDGKWLIRASENSSIDPRASMKPPAQ</sequence>
<dbReference type="AlphaFoldDB" id="E8X559"/>
<dbReference type="Gene3D" id="3.10.450.50">
    <property type="match status" value="1"/>
</dbReference>
<dbReference type="Proteomes" id="UP000000343">
    <property type="component" value="Chromosome"/>
</dbReference>
<dbReference type="NCBIfam" id="TIGR02246">
    <property type="entry name" value="SgcJ/EcaC family oxidoreductase"/>
    <property type="match status" value="1"/>
</dbReference>
<accession>E8X559</accession>
<gene>
    <name evidence="2" type="ordered locus">AciX9_1261</name>
</gene>
<dbReference type="PaxDb" id="1198114-AciX9_1261"/>
<keyword evidence="3" id="KW-1185">Reference proteome</keyword>
<dbReference type="STRING" id="1198114.AciX9_1261"/>
<evidence type="ECO:0000313" key="2">
    <source>
        <dbReference type="EMBL" id="ADW68323.1"/>
    </source>
</evidence>
<dbReference type="Pfam" id="PF14534">
    <property type="entry name" value="DUF4440"/>
    <property type="match status" value="1"/>
</dbReference>
<name>E8X559_GRATM</name>
<dbReference type="SUPFAM" id="SSF54427">
    <property type="entry name" value="NTF2-like"/>
    <property type="match status" value="1"/>
</dbReference>
<organism evidence="3">
    <name type="scientific">Granulicella tundricola (strain ATCC BAA-1859 / DSM 23138 / MP5ACTX9)</name>
    <dbReference type="NCBI Taxonomy" id="1198114"/>
    <lineage>
        <taxon>Bacteria</taxon>
        <taxon>Pseudomonadati</taxon>
        <taxon>Acidobacteriota</taxon>
        <taxon>Terriglobia</taxon>
        <taxon>Terriglobales</taxon>
        <taxon>Acidobacteriaceae</taxon>
        <taxon>Granulicella</taxon>
    </lineage>
</organism>